<dbReference type="Proteomes" id="UP001437256">
    <property type="component" value="Unassembled WGS sequence"/>
</dbReference>
<comment type="caution">
    <text evidence="4">The sequence shown here is derived from an EMBL/GenBank/DDBJ whole genome shotgun (WGS) entry which is preliminary data.</text>
</comment>
<dbReference type="InterPro" id="IPR002921">
    <property type="entry name" value="Fungal_lipase-type"/>
</dbReference>
<name>A0ABR2ZYA7_9AGAR</name>
<dbReference type="InterPro" id="IPR029058">
    <property type="entry name" value="AB_hydrolase_fold"/>
</dbReference>
<keyword evidence="1" id="KW-0378">Hydrolase</keyword>
<reference evidence="4 5" key="1">
    <citation type="submission" date="2024-05" db="EMBL/GenBank/DDBJ databases">
        <title>A draft genome resource for the thread blight pathogen Marasmius tenuissimus strain MS-2.</title>
        <authorList>
            <person name="Yulfo-Soto G.E."/>
            <person name="Baruah I.K."/>
            <person name="Amoako-Attah I."/>
            <person name="Bukari Y."/>
            <person name="Meinhardt L.W."/>
            <person name="Bailey B.A."/>
            <person name="Cohen S.P."/>
        </authorList>
    </citation>
    <scope>NUCLEOTIDE SEQUENCE [LARGE SCALE GENOMIC DNA]</scope>
    <source>
        <strain evidence="4 5">MS-2</strain>
    </source>
</reference>
<gene>
    <name evidence="4" type="ORF">AAF712_006278</name>
</gene>
<keyword evidence="5" id="KW-1185">Reference proteome</keyword>
<dbReference type="SUPFAM" id="SSF53474">
    <property type="entry name" value="alpha/beta-Hydrolases"/>
    <property type="match status" value="1"/>
</dbReference>
<dbReference type="CDD" id="cd00519">
    <property type="entry name" value="Lipase_3"/>
    <property type="match status" value="1"/>
</dbReference>
<feature type="chain" id="PRO_5047364536" description="Fungal lipase-type domain-containing protein" evidence="2">
    <location>
        <begin position="19"/>
        <end position="334"/>
    </location>
</feature>
<dbReference type="PANTHER" id="PTHR46640">
    <property type="entry name" value="TRIACYLGLYCEROL LIPASE, PUTATIVE (AFU_ORTHOLOGUE AFUA_6G06510)-RELATED"/>
    <property type="match status" value="1"/>
</dbReference>
<dbReference type="PANTHER" id="PTHR46640:SF3">
    <property type="entry name" value="LIPASE LIH1-RELATED"/>
    <property type="match status" value="1"/>
</dbReference>
<evidence type="ECO:0000313" key="5">
    <source>
        <dbReference type="Proteomes" id="UP001437256"/>
    </source>
</evidence>
<evidence type="ECO:0000259" key="3">
    <source>
        <dbReference type="Pfam" id="PF01764"/>
    </source>
</evidence>
<keyword evidence="2" id="KW-0732">Signal</keyword>
<evidence type="ECO:0000313" key="4">
    <source>
        <dbReference type="EMBL" id="KAL0066675.1"/>
    </source>
</evidence>
<dbReference type="EMBL" id="JBBXMP010000033">
    <property type="protein sequence ID" value="KAL0066675.1"/>
    <property type="molecule type" value="Genomic_DNA"/>
</dbReference>
<feature type="domain" description="Fungal lipase-type" evidence="3">
    <location>
        <begin position="140"/>
        <end position="263"/>
    </location>
</feature>
<dbReference type="Pfam" id="PF01764">
    <property type="entry name" value="Lipase_3"/>
    <property type="match status" value="1"/>
</dbReference>
<feature type="signal peptide" evidence="2">
    <location>
        <begin position="1"/>
        <end position="18"/>
    </location>
</feature>
<evidence type="ECO:0000256" key="2">
    <source>
        <dbReference type="SAM" id="SignalP"/>
    </source>
</evidence>
<dbReference type="Gene3D" id="3.40.50.1820">
    <property type="entry name" value="alpha/beta hydrolase"/>
    <property type="match status" value="1"/>
</dbReference>
<proteinExistence type="predicted"/>
<protein>
    <recommendedName>
        <fullName evidence="3">Fungal lipase-type domain-containing protein</fullName>
    </recommendedName>
</protein>
<evidence type="ECO:0000256" key="1">
    <source>
        <dbReference type="ARBA" id="ARBA00022801"/>
    </source>
</evidence>
<sequence length="334" mass="35692">MFLISQFMIISILAFLTAIPDVLHVFAAPTPMPAPAPPFELLGGNDAPTTAVSITDLKSRFLRSAQFAAVAYCSSASVTSWQCGGPCQKVGQGVEVILAGGDDGAIPGFFVAHDPSDNSIVVAHQGLNPSDLLSILNVVEVALEDINSNRFTFAKDKGIQVHDGFQQTFERTADMILEAVKKGLADFNTNKVRVTGHSLGATVATLDALMFKQELGDSIDLKTTVFGMPRTGNQEFADFVDATLKDTFTRISNQNDPVIRVPVPIPLVLEYQHASGEIYIKATTDGEATDVVACPGQENKNCGDDNNPLDSNGIQNHIGPYFDNISFGDSACPL</sequence>
<organism evidence="4 5">
    <name type="scientific">Marasmius tenuissimus</name>
    <dbReference type="NCBI Taxonomy" id="585030"/>
    <lineage>
        <taxon>Eukaryota</taxon>
        <taxon>Fungi</taxon>
        <taxon>Dikarya</taxon>
        <taxon>Basidiomycota</taxon>
        <taxon>Agaricomycotina</taxon>
        <taxon>Agaricomycetes</taxon>
        <taxon>Agaricomycetidae</taxon>
        <taxon>Agaricales</taxon>
        <taxon>Marasmiineae</taxon>
        <taxon>Marasmiaceae</taxon>
        <taxon>Marasmius</taxon>
    </lineage>
</organism>
<accession>A0ABR2ZYA7</accession>
<dbReference type="InterPro" id="IPR051299">
    <property type="entry name" value="AB_hydrolase_lip/est"/>
</dbReference>